<dbReference type="PANTHER" id="PTHR30574">
    <property type="entry name" value="INNER MEMBRANE PROTEIN YEDE"/>
    <property type="match status" value="1"/>
</dbReference>
<keyword evidence="11" id="KW-1185">Reference proteome</keyword>
<dbReference type="GO" id="GO:0005886">
    <property type="term" value="C:plasma membrane"/>
    <property type="evidence" value="ECO:0007669"/>
    <property type="project" value="UniProtKB-SubCell"/>
</dbReference>
<sequence length="212" mass="23136">MMITAGTAAAPTAFFHFYNQFSKNKNNMLELIRQPWPWYISGFAISLIMAMLLYFGKSFGFSSNLRTICSISGAGQKVKFFDFNWRKEIWNLLFLVGSVIGGYIVSQWLSTPDPMQLSASTINDLKGLGIHFDGGLNPSQLFGKDFATSPKGFFILLTGGALVGFGSRYAGGCTSGHAISGLSNLQVPSLVAVIGFFIGGLVMTYFLFPLIF</sequence>
<keyword evidence="4" id="KW-0997">Cell inner membrane</keyword>
<protein>
    <recommendedName>
        <fullName evidence="12">YeeE/YedE family protein</fullName>
    </recommendedName>
</protein>
<dbReference type="Proteomes" id="UP000680038">
    <property type="component" value="Unassembled WGS sequence"/>
</dbReference>
<comment type="caution">
    <text evidence="10">The sequence shown here is derived from an EMBL/GenBank/DDBJ whole genome shotgun (WGS) entry which is preliminary data.</text>
</comment>
<evidence type="ECO:0000256" key="9">
    <source>
        <dbReference type="SAM" id="Phobius"/>
    </source>
</evidence>
<keyword evidence="3" id="KW-1003">Cell membrane</keyword>
<evidence type="ECO:0000313" key="11">
    <source>
        <dbReference type="Proteomes" id="UP000680038"/>
    </source>
</evidence>
<evidence type="ECO:0000256" key="8">
    <source>
        <dbReference type="ARBA" id="ARBA00035655"/>
    </source>
</evidence>
<keyword evidence="6 9" id="KW-1133">Transmembrane helix</keyword>
<organism evidence="10 11">
    <name type="scientific">Dyadobacter helix</name>
    <dbReference type="NCBI Taxonomy" id="2822344"/>
    <lineage>
        <taxon>Bacteria</taxon>
        <taxon>Pseudomonadati</taxon>
        <taxon>Bacteroidota</taxon>
        <taxon>Cytophagia</taxon>
        <taxon>Cytophagales</taxon>
        <taxon>Spirosomataceae</taxon>
        <taxon>Dyadobacter</taxon>
    </lineage>
</organism>
<keyword evidence="2" id="KW-0813">Transport</keyword>
<keyword evidence="5 9" id="KW-0812">Transmembrane</keyword>
<dbReference type="PANTHER" id="PTHR30574:SF1">
    <property type="entry name" value="SULPHUR TRANSPORT DOMAIN-CONTAINING PROTEIN"/>
    <property type="match status" value="1"/>
</dbReference>
<evidence type="ECO:0000256" key="1">
    <source>
        <dbReference type="ARBA" id="ARBA00004429"/>
    </source>
</evidence>
<accession>A0A916ND50</accession>
<feature type="transmembrane region" description="Helical" evidence="9">
    <location>
        <begin position="89"/>
        <end position="109"/>
    </location>
</feature>
<evidence type="ECO:0000256" key="7">
    <source>
        <dbReference type="ARBA" id="ARBA00023136"/>
    </source>
</evidence>
<comment type="subcellular location">
    <subcellularLocation>
        <location evidence="1">Cell inner membrane</location>
        <topology evidence="1">Multi-pass membrane protein</topology>
    </subcellularLocation>
</comment>
<proteinExistence type="inferred from homology"/>
<evidence type="ECO:0000313" key="10">
    <source>
        <dbReference type="EMBL" id="CAG5006005.1"/>
    </source>
</evidence>
<comment type="similarity">
    <text evidence="8">Belongs to the TsuA/YedE (TC 9.B.102) family.</text>
</comment>
<evidence type="ECO:0000256" key="2">
    <source>
        <dbReference type="ARBA" id="ARBA00022448"/>
    </source>
</evidence>
<dbReference type="EMBL" id="CAJRAF010000002">
    <property type="protein sequence ID" value="CAG5006005.1"/>
    <property type="molecule type" value="Genomic_DNA"/>
</dbReference>
<evidence type="ECO:0000256" key="6">
    <source>
        <dbReference type="ARBA" id="ARBA00022989"/>
    </source>
</evidence>
<keyword evidence="7 9" id="KW-0472">Membrane</keyword>
<evidence type="ECO:0000256" key="5">
    <source>
        <dbReference type="ARBA" id="ARBA00022692"/>
    </source>
</evidence>
<dbReference type="AlphaFoldDB" id="A0A916ND50"/>
<evidence type="ECO:0008006" key="12">
    <source>
        <dbReference type="Google" id="ProtNLM"/>
    </source>
</evidence>
<gene>
    <name evidence="10" type="ORF">DYBT9275_03701</name>
</gene>
<name>A0A916ND50_9BACT</name>
<evidence type="ECO:0000256" key="4">
    <source>
        <dbReference type="ARBA" id="ARBA00022519"/>
    </source>
</evidence>
<feature type="transmembrane region" description="Helical" evidence="9">
    <location>
        <begin position="36"/>
        <end position="56"/>
    </location>
</feature>
<dbReference type="Pfam" id="PF04143">
    <property type="entry name" value="Sulf_transp"/>
    <property type="match status" value="1"/>
</dbReference>
<evidence type="ECO:0000256" key="3">
    <source>
        <dbReference type="ARBA" id="ARBA00022475"/>
    </source>
</evidence>
<feature type="transmembrane region" description="Helical" evidence="9">
    <location>
        <begin position="190"/>
        <end position="211"/>
    </location>
</feature>
<dbReference type="InterPro" id="IPR007272">
    <property type="entry name" value="Sulf_transp_TsuA/YedE"/>
</dbReference>
<feature type="transmembrane region" description="Helical" evidence="9">
    <location>
        <begin position="152"/>
        <end position="170"/>
    </location>
</feature>
<reference evidence="10" key="1">
    <citation type="submission" date="2021-04" db="EMBL/GenBank/DDBJ databases">
        <authorList>
            <person name="Rodrigo-Torres L."/>
            <person name="Arahal R. D."/>
            <person name="Lucena T."/>
        </authorList>
    </citation>
    <scope>NUCLEOTIDE SEQUENCE</scope>
    <source>
        <strain evidence="10">CECT 9275</strain>
    </source>
</reference>